<reference evidence="1 2" key="1">
    <citation type="submission" date="2019-04" db="EMBL/GenBank/DDBJ databases">
        <title>Alteromonas portus sp. nov., an alginate lyase-excreting marine bacterium.</title>
        <authorList>
            <person name="Huang H."/>
            <person name="Mo K."/>
            <person name="Bao S."/>
        </authorList>
    </citation>
    <scope>NUCLEOTIDE SEQUENCE [LARGE SCALE GENOMIC DNA]</scope>
    <source>
        <strain evidence="1 2">HB161718</strain>
    </source>
</reference>
<dbReference type="SUPFAM" id="SSF102198">
    <property type="entry name" value="Putative cyclase"/>
    <property type="match status" value="1"/>
</dbReference>
<dbReference type="OrthoDB" id="7067800at2"/>
<dbReference type="PANTHER" id="PTHR31118">
    <property type="entry name" value="CYCLASE-LIKE PROTEIN 2"/>
    <property type="match status" value="1"/>
</dbReference>
<dbReference type="EMBL" id="SWCO01000001">
    <property type="protein sequence ID" value="TKB04645.1"/>
    <property type="molecule type" value="Genomic_DNA"/>
</dbReference>
<accession>A0A4V5NNP1</accession>
<organism evidence="1 2">
    <name type="scientific">Alteromonas portus</name>
    <dbReference type="NCBI Taxonomy" id="2565549"/>
    <lineage>
        <taxon>Bacteria</taxon>
        <taxon>Pseudomonadati</taxon>
        <taxon>Pseudomonadota</taxon>
        <taxon>Gammaproteobacteria</taxon>
        <taxon>Alteromonadales</taxon>
        <taxon>Alteromonadaceae</taxon>
        <taxon>Alteromonas/Salinimonas group</taxon>
        <taxon>Alteromonas</taxon>
    </lineage>
</organism>
<comment type="caution">
    <text evidence="1">The sequence shown here is derived from an EMBL/GenBank/DDBJ whole genome shotgun (WGS) entry which is preliminary data.</text>
</comment>
<dbReference type="InterPro" id="IPR037175">
    <property type="entry name" value="KFase_sf"/>
</dbReference>
<keyword evidence="2" id="KW-1185">Reference proteome</keyword>
<dbReference type="GO" id="GO:0004061">
    <property type="term" value="F:arylformamidase activity"/>
    <property type="evidence" value="ECO:0007669"/>
    <property type="project" value="InterPro"/>
</dbReference>
<gene>
    <name evidence="1" type="ORF">E5672_00700</name>
</gene>
<dbReference type="Proteomes" id="UP000305471">
    <property type="component" value="Unassembled WGS sequence"/>
</dbReference>
<dbReference type="Gene3D" id="3.50.30.50">
    <property type="entry name" value="Putative cyclase"/>
    <property type="match status" value="1"/>
</dbReference>
<dbReference type="RefSeq" id="WP_136780490.1">
    <property type="nucleotide sequence ID" value="NZ_SWCO01000001.1"/>
</dbReference>
<name>A0A4V5NNP1_9ALTE</name>
<sequence>MTTSTKGLKFYDLSNRWGHGMPQWPSSPKGIAISTMQFHAMHGCQILEWEGIMHRGTHMDSPIHVTENAPDIDAFEPWRFFGTGVVVSIPKGKWGVVTPEDLEKAKPTIRENDIVIINTGSHKNLGDNDDYYQYSPGLYKEGAEWLVERKIKLLGIDVQALDHPLGTKLVDHGPGPTHHHLFEEYKKETGRNVMEDFPHWEPSHKALLAAGIPGIENVGGDIDEITGKRCTFMAYPWRWPGGDGCGIRLVAVINPDQTFAIEKGERYASN</sequence>
<evidence type="ECO:0000313" key="1">
    <source>
        <dbReference type="EMBL" id="TKB04645.1"/>
    </source>
</evidence>
<dbReference type="GO" id="GO:0019441">
    <property type="term" value="P:L-tryptophan catabolic process to kynurenine"/>
    <property type="evidence" value="ECO:0007669"/>
    <property type="project" value="InterPro"/>
</dbReference>
<evidence type="ECO:0000313" key="2">
    <source>
        <dbReference type="Proteomes" id="UP000305471"/>
    </source>
</evidence>
<dbReference type="PANTHER" id="PTHR31118:SF32">
    <property type="entry name" value="KYNURENINE FORMAMIDASE"/>
    <property type="match status" value="1"/>
</dbReference>
<protein>
    <submittedName>
        <fullName evidence="1">Cyclase family protein</fullName>
    </submittedName>
</protein>
<proteinExistence type="predicted"/>
<dbReference type="Pfam" id="PF04199">
    <property type="entry name" value="Cyclase"/>
    <property type="match status" value="1"/>
</dbReference>
<dbReference type="InterPro" id="IPR007325">
    <property type="entry name" value="KFase/CYL"/>
</dbReference>
<dbReference type="AlphaFoldDB" id="A0A4V5NNP1"/>